<dbReference type="EMBL" id="QFOD01000005">
    <property type="protein sequence ID" value="PZP33927.1"/>
    <property type="molecule type" value="Genomic_DNA"/>
</dbReference>
<dbReference type="InterPro" id="IPR051474">
    <property type="entry name" value="Anti-sigma-K/W_factor"/>
</dbReference>
<sequence>MNYLQPARLNHLARAYAVGTLTGGARRRFESVMRASPEARAAVQAWQARLAVLESATPPIQPPLSNWAGIERRLFGTPERPRGWLERWLPGRALAGLAAGALVAVLTIRTAPELAGLQPTSQGLPQSYVGLLHNAQGQPVLLASSLRHGRQLTLKVLAPIHVPEGMVARLWAIPDAGTPFPMATLPPRGSLDVLMPDTSEKLLSHVPRLGVTLEPANAPAASPGAYVLTGHCVKLW</sequence>
<comment type="caution">
    <text evidence="2">The sequence shown here is derived from an EMBL/GenBank/DDBJ whole genome shotgun (WGS) entry which is preliminary data.</text>
</comment>
<dbReference type="GO" id="GO:0006417">
    <property type="term" value="P:regulation of translation"/>
    <property type="evidence" value="ECO:0007669"/>
    <property type="project" value="TreeGrafter"/>
</dbReference>
<feature type="domain" description="Anti-sigma K factor RskA C-terminal" evidence="1">
    <location>
        <begin position="95"/>
        <end position="217"/>
    </location>
</feature>
<dbReference type="Pfam" id="PF10099">
    <property type="entry name" value="RskA_C"/>
    <property type="match status" value="1"/>
</dbReference>
<dbReference type="InterPro" id="IPR018764">
    <property type="entry name" value="RskA_C"/>
</dbReference>
<dbReference type="PANTHER" id="PTHR37461:SF1">
    <property type="entry name" value="ANTI-SIGMA-K FACTOR RSKA"/>
    <property type="match status" value="1"/>
</dbReference>
<protein>
    <recommendedName>
        <fullName evidence="1">Anti-sigma K factor RskA C-terminal domain-containing protein</fullName>
    </recommendedName>
</protein>
<dbReference type="GO" id="GO:0005886">
    <property type="term" value="C:plasma membrane"/>
    <property type="evidence" value="ECO:0007669"/>
    <property type="project" value="InterPro"/>
</dbReference>
<gene>
    <name evidence="2" type="ORF">DI603_07565</name>
</gene>
<accession>A0A2W5DXK8</accession>
<reference evidence="2 3" key="1">
    <citation type="submission" date="2017-08" db="EMBL/GenBank/DDBJ databases">
        <title>Infants hospitalized years apart are colonized by the same room-sourced microbial strains.</title>
        <authorList>
            <person name="Brooks B."/>
            <person name="Olm M.R."/>
            <person name="Firek B.A."/>
            <person name="Baker R."/>
            <person name="Thomas B.C."/>
            <person name="Morowitz M.J."/>
            <person name="Banfield J.F."/>
        </authorList>
    </citation>
    <scope>NUCLEOTIDE SEQUENCE [LARGE SCALE GENOMIC DNA]</scope>
    <source>
        <strain evidence="2">S2_012_000_R2_81</strain>
    </source>
</reference>
<dbReference type="AlphaFoldDB" id="A0A2W5DXK8"/>
<evidence type="ECO:0000259" key="1">
    <source>
        <dbReference type="Pfam" id="PF10099"/>
    </source>
</evidence>
<proteinExistence type="predicted"/>
<dbReference type="PANTHER" id="PTHR37461">
    <property type="entry name" value="ANTI-SIGMA-K FACTOR RSKA"/>
    <property type="match status" value="1"/>
</dbReference>
<organism evidence="2 3">
    <name type="scientific">Roseateles depolymerans</name>
    <dbReference type="NCBI Taxonomy" id="76731"/>
    <lineage>
        <taxon>Bacteria</taxon>
        <taxon>Pseudomonadati</taxon>
        <taxon>Pseudomonadota</taxon>
        <taxon>Betaproteobacteria</taxon>
        <taxon>Burkholderiales</taxon>
        <taxon>Sphaerotilaceae</taxon>
        <taxon>Roseateles</taxon>
    </lineage>
</organism>
<name>A0A2W5DXK8_9BURK</name>
<dbReference type="Proteomes" id="UP000249633">
    <property type="component" value="Unassembled WGS sequence"/>
</dbReference>
<evidence type="ECO:0000313" key="2">
    <source>
        <dbReference type="EMBL" id="PZP33927.1"/>
    </source>
</evidence>
<dbReference type="GO" id="GO:0016989">
    <property type="term" value="F:sigma factor antagonist activity"/>
    <property type="evidence" value="ECO:0007669"/>
    <property type="project" value="TreeGrafter"/>
</dbReference>
<evidence type="ECO:0000313" key="3">
    <source>
        <dbReference type="Proteomes" id="UP000249633"/>
    </source>
</evidence>